<reference evidence="1 2" key="1">
    <citation type="journal article" date="2022" name="Hortic Res">
        <title>A haplotype resolved chromosomal level avocado genome allows analysis of novel avocado genes.</title>
        <authorList>
            <person name="Nath O."/>
            <person name="Fletcher S.J."/>
            <person name="Hayward A."/>
            <person name="Shaw L.M."/>
            <person name="Masouleh A.K."/>
            <person name="Furtado A."/>
            <person name="Henry R.J."/>
            <person name="Mitter N."/>
        </authorList>
    </citation>
    <scope>NUCLEOTIDE SEQUENCE [LARGE SCALE GENOMIC DNA]</scope>
    <source>
        <strain evidence="2">cv. Hass</strain>
    </source>
</reference>
<keyword evidence="2" id="KW-1185">Reference proteome</keyword>
<comment type="caution">
    <text evidence="1">The sequence shown here is derived from an EMBL/GenBank/DDBJ whole genome shotgun (WGS) entry which is preliminary data.</text>
</comment>
<dbReference type="Proteomes" id="UP001234297">
    <property type="component" value="Chromosome 7"/>
</dbReference>
<dbReference type="EMBL" id="CM056815">
    <property type="protein sequence ID" value="KAJ8631760.1"/>
    <property type="molecule type" value="Genomic_DNA"/>
</dbReference>
<sequence>MRTRERSGKRWVVSRAHLLVGMSGAHCIVDDDGGSSQDLGFFGFKDRTSIAFLNFTPPVLSKQNQRISERLGDFGTIWTIEYSSNRGFF</sequence>
<proteinExistence type="predicted"/>
<protein>
    <submittedName>
        <fullName evidence="1">Uncharacterized protein</fullName>
    </submittedName>
</protein>
<gene>
    <name evidence="1" type="ORF">MRB53_025083</name>
</gene>
<evidence type="ECO:0000313" key="1">
    <source>
        <dbReference type="EMBL" id="KAJ8631760.1"/>
    </source>
</evidence>
<evidence type="ECO:0000313" key="2">
    <source>
        <dbReference type="Proteomes" id="UP001234297"/>
    </source>
</evidence>
<organism evidence="1 2">
    <name type="scientific">Persea americana</name>
    <name type="common">Avocado</name>
    <dbReference type="NCBI Taxonomy" id="3435"/>
    <lineage>
        <taxon>Eukaryota</taxon>
        <taxon>Viridiplantae</taxon>
        <taxon>Streptophyta</taxon>
        <taxon>Embryophyta</taxon>
        <taxon>Tracheophyta</taxon>
        <taxon>Spermatophyta</taxon>
        <taxon>Magnoliopsida</taxon>
        <taxon>Magnoliidae</taxon>
        <taxon>Laurales</taxon>
        <taxon>Lauraceae</taxon>
        <taxon>Persea</taxon>
    </lineage>
</organism>
<name>A0ACC2LER6_PERAE</name>
<accession>A0ACC2LER6</accession>